<dbReference type="PROSITE" id="PS51257">
    <property type="entry name" value="PROKAR_LIPOPROTEIN"/>
    <property type="match status" value="1"/>
</dbReference>
<sequence length="541" mass="60818">MMMTKKYDETEVLISGAGPVGLTLACFLTMNGIKVKIYDQKEGPVEESRALGVHARTIELLRPLGLDKAFVEFGRVTTTMKFHTPERTLFSLDFDVLKKHTPHPYYLILPQSTTERLLVDWLEQHDVEIAWNSDLTEFEEHPQGMSASVLRDGVREDIQCRYLIGCDGASSIVRNSLGIEFDGETYDASFMLSEMKIEEDQIETDATHVFLAKKTVAAVIPMPNGEYRVVGPNTLVNEGELSANFEDFKAFLSDNDLLKNLTLTSPSRVKLYRMHKRVARSFNKGNVFLCGDAAHIHSPAGGQGMNTGMQDAINLAWKLNAVLRGRSSSQLLDSYDRERREISSRVVENTDKAMSWVTSNNPWIRSCLHFIAPLIFKYYTPGKAMQGMAQLTLDYSGQNQSAAISTITKGKRMPWFMLNDRLDVLDLQNGKDWTLLINESEFYYADIPELKVSLKQIQEVSAGCCRAVMLSQNKYYRPGESDLPDGVQSIPMEKEGPFAKAAEPICAVLLRPDGYVQEIDRQVSLEACLKAMTEYRLNGAL</sequence>
<evidence type="ECO:0000313" key="6">
    <source>
        <dbReference type="EMBL" id="WDE11562.1"/>
    </source>
</evidence>
<evidence type="ECO:0000313" key="7">
    <source>
        <dbReference type="Proteomes" id="UP001215231"/>
    </source>
</evidence>
<dbReference type="InterPro" id="IPR002938">
    <property type="entry name" value="FAD-bd"/>
</dbReference>
<keyword evidence="6" id="KW-0503">Monooxygenase</keyword>
<dbReference type="GO" id="GO:0004497">
    <property type="term" value="F:monooxygenase activity"/>
    <property type="evidence" value="ECO:0007669"/>
    <property type="project" value="UniProtKB-KW"/>
</dbReference>
<organism evidence="6 7">
    <name type="scientific">Thalassomonas haliotis</name>
    <dbReference type="NCBI Taxonomy" id="485448"/>
    <lineage>
        <taxon>Bacteria</taxon>
        <taxon>Pseudomonadati</taxon>
        <taxon>Pseudomonadota</taxon>
        <taxon>Gammaproteobacteria</taxon>
        <taxon>Alteromonadales</taxon>
        <taxon>Colwelliaceae</taxon>
        <taxon>Thalassomonas</taxon>
    </lineage>
</organism>
<keyword evidence="7" id="KW-1185">Reference proteome</keyword>
<dbReference type="InterPro" id="IPR050641">
    <property type="entry name" value="RIFMO-like"/>
</dbReference>
<evidence type="ECO:0000256" key="3">
    <source>
        <dbReference type="ARBA" id="ARBA00022827"/>
    </source>
</evidence>
<dbReference type="RefSeq" id="WP_274051711.1">
    <property type="nucleotide sequence ID" value="NZ_CP059693.1"/>
</dbReference>
<evidence type="ECO:0000256" key="1">
    <source>
        <dbReference type="ARBA" id="ARBA00001974"/>
    </source>
</evidence>
<dbReference type="EMBL" id="CP059693">
    <property type="protein sequence ID" value="WDE11562.1"/>
    <property type="molecule type" value="Genomic_DNA"/>
</dbReference>
<dbReference type="InterPro" id="IPR036188">
    <property type="entry name" value="FAD/NAD-bd_sf"/>
</dbReference>
<keyword evidence="4" id="KW-0812">Transmembrane</keyword>
<keyword evidence="6" id="KW-0560">Oxidoreductase</keyword>
<keyword evidence="4" id="KW-1133">Transmembrane helix</keyword>
<evidence type="ECO:0000256" key="2">
    <source>
        <dbReference type="ARBA" id="ARBA00022630"/>
    </source>
</evidence>
<keyword evidence="4" id="KW-0472">Membrane</keyword>
<comment type="cofactor">
    <cofactor evidence="1">
        <name>FAD</name>
        <dbReference type="ChEBI" id="CHEBI:57692"/>
    </cofactor>
</comment>
<keyword evidence="2" id="KW-0285">Flavoprotein</keyword>
<evidence type="ECO:0000259" key="5">
    <source>
        <dbReference type="Pfam" id="PF01494"/>
    </source>
</evidence>
<name>A0ABY7VFY8_9GAMM</name>
<reference evidence="6 7" key="1">
    <citation type="journal article" date="2022" name="Mar. Drugs">
        <title>Bioassay-Guided Fractionation Leads to the Detection of Cholic Acid Generated by the Rare Thalassomonas sp.</title>
        <authorList>
            <person name="Pheiffer F."/>
            <person name="Schneider Y.K."/>
            <person name="Hansen E.H."/>
            <person name="Andersen J.H."/>
            <person name="Isaksson J."/>
            <person name="Busche T."/>
            <person name="R C."/>
            <person name="Kalinowski J."/>
            <person name="Zyl L.V."/>
            <person name="Trindade M."/>
        </authorList>
    </citation>
    <scope>NUCLEOTIDE SEQUENCE [LARGE SCALE GENOMIC DNA]</scope>
    <source>
        <strain evidence="6 7">A5K-61T</strain>
    </source>
</reference>
<accession>A0ABY7VFY8</accession>
<dbReference type="Gene3D" id="3.30.70.2450">
    <property type="match status" value="1"/>
</dbReference>
<dbReference type="Pfam" id="PF01494">
    <property type="entry name" value="FAD_binding_3"/>
    <property type="match status" value="1"/>
</dbReference>
<dbReference type="SUPFAM" id="SSF51905">
    <property type="entry name" value="FAD/NAD(P)-binding domain"/>
    <property type="match status" value="1"/>
</dbReference>
<dbReference type="PANTHER" id="PTHR43004">
    <property type="entry name" value="TRK SYSTEM POTASSIUM UPTAKE PROTEIN"/>
    <property type="match status" value="1"/>
</dbReference>
<evidence type="ECO:0000256" key="4">
    <source>
        <dbReference type="SAM" id="Phobius"/>
    </source>
</evidence>
<dbReference type="Proteomes" id="UP001215231">
    <property type="component" value="Chromosome"/>
</dbReference>
<dbReference type="Gene3D" id="3.50.50.60">
    <property type="entry name" value="FAD/NAD(P)-binding domain"/>
    <property type="match status" value="1"/>
</dbReference>
<dbReference type="PRINTS" id="PR00420">
    <property type="entry name" value="RNGMNOXGNASE"/>
</dbReference>
<protein>
    <submittedName>
        <fullName evidence="6">FAD-dependent monooxygenase</fullName>
    </submittedName>
</protein>
<dbReference type="PANTHER" id="PTHR43004:SF19">
    <property type="entry name" value="BINDING MONOOXYGENASE, PUTATIVE (JCVI)-RELATED"/>
    <property type="match status" value="1"/>
</dbReference>
<feature type="domain" description="FAD-binding" evidence="5">
    <location>
        <begin position="9"/>
        <end position="350"/>
    </location>
</feature>
<feature type="transmembrane region" description="Helical" evidence="4">
    <location>
        <begin position="12"/>
        <end position="30"/>
    </location>
</feature>
<gene>
    <name evidence="6" type="ORF">H3N35_25720</name>
</gene>
<proteinExistence type="predicted"/>
<keyword evidence="3" id="KW-0274">FAD</keyword>